<dbReference type="InterPro" id="IPR025724">
    <property type="entry name" value="GAG-pre-integrase_dom"/>
</dbReference>
<reference evidence="3 4" key="1">
    <citation type="journal article" date="2012" name="Nat. Biotechnol.">
        <title>Draft genome sequence of pigeonpea (Cajanus cajan), an orphan legume crop of resource-poor farmers.</title>
        <authorList>
            <person name="Varshney R.K."/>
            <person name="Chen W."/>
            <person name="Li Y."/>
            <person name="Bharti A.K."/>
            <person name="Saxena R.K."/>
            <person name="Schlueter J.A."/>
            <person name="Donoghue M.T."/>
            <person name="Azam S."/>
            <person name="Fan G."/>
            <person name="Whaley A.M."/>
            <person name="Farmer A.D."/>
            <person name="Sheridan J."/>
            <person name="Iwata A."/>
            <person name="Tuteja R."/>
            <person name="Penmetsa R.V."/>
            <person name="Wu W."/>
            <person name="Upadhyaya H.D."/>
            <person name="Yang S.P."/>
            <person name="Shah T."/>
            <person name="Saxena K.B."/>
            <person name="Michael T."/>
            <person name="McCombie W.R."/>
            <person name="Yang B."/>
            <person name="Zhang G."/>
            <person name="Yang H."/>
            <person name="Wang J."/>
            <person name="Spillane C."/>
            <person name="Cook D.R."/>
            <person name="May G.D."/>
            <person name="Xu X."/>
            <person name="Jackson S.A."/>
        </authorList>
    </citation>
    <scope>NUCLEOTIDE SEQUENCE [LARGE SCALE GENOMIC DNA]</scope>
    <source>
        <strain evidence="4">cv. Asha</strain>
    </source>
</reference>
<gene>
    <name evidence="3" type="ORF">KK1_024062</name>
</gene>
<dbReference type="PANTHER" id="PTHR11439">
    <property type="entry name" value="GAG-POL-RELATED RETROTRANSPOSON"/>
    <property type="match status" value="1"/>
</dbReference>
<protein>
    <submittedName>
        <fullName evidence="3">Retrovirus-related Pol polyprotein from transposon TNT 1-94</fullName>
    </submittedName>
</protein>
<evidence type="ECO:0000313" key="4">
    <source>
        <dbReference type="Proteomes" id="UP000075243"/>
    </source>
</evidence>
<dbReference type="Gramene" id="C.cajan_23376.t">
    <property type="protein sequence ID" value="C.cajan_23376.t"/>
    <property type="gene ID" value="C.cajan_23376"/>
</dbReference>
<evidence type="ECO:0000313" key="3">
    <source>
        <dbReference type="EMBL" id="KYP67710.1"/>
    </source>
</evidence>
<dbReference type="SUPFAM" id="SSF56672">
    <property type="entry name" value="DNA/RNA polymerases"/>
    <property type="match status" value="1"/>
</dbReference>
<dbReference type="EMBL" id="CM003607">
    <property type="protein sequence ID" value="KYP67710.1"/>
    <property type="molecule type" value="Genomic_DNA"/>
</dbReference>
<dbReference type="AlphaFoldDB" id="A0A151TKZ5"/>
<organism evidence="3 4">
    <name type="scientific">Cajanus cajan</name>
    <name type="common">Pigeon pea</name>
    <name type="synonym">Cajanus indicus</name>
    <dbReference type="NCBI Taxonomy" id="3821"/>
    <lineage>
        <taxon>Eukaryota</taxon>
        <taxon>Viridiplantae</taxon>
        <taxon>Streptophyta</taxon>
        <taxon>Embryophyta</taxon>
        <taxon>Tracheophyta</taxon>
        <taxon>Spermatophyta</taxon>
        <taxon>Magnoliopsida</taxon>
        <taxon>eudicotyledons</taxon>
        <taxon>Gunneridae</taxon>
        <taxon>Pentapetalae</taxon>
        <taxon>rosids</taxon>
        <taxon>fabids</taxon>
        <taxon>Fabales</taxon>
        <taxon>Fabaceae</taxon>
        <taxon>Papilionoideae</taxon>
        <taxon>50 kb inversion clade</taxon>
        <taxon>NPAAA clade</taxon>
        <taxon>indigoferoid/millettioid clade</taxon>
        <taxon>Phaseoleae</taxon>
        <taxon>Cajanus</taxon>
    </lineage>
</organism>
<dbReference type="Pfam" id="PF07727">
    <property type="entry name" value="RVT_2"/>
    <property type="match status" value="1"/>
</dbReference>
<dbReference type="Proteomes" id="UP000075243">
    <property type="component" value="Chromosome 5"/>
</dbReference>
<sequence length="522" mass="59898">MHAFPSSVDDYVLWHKRLGYFSYSTLKQINSNGLIQNLPSIKDDVDVCDACQFGKQCRLSFPIVASWRAIEKLLLIHTGVCGPMSIASLNGRKYDNFTGMSWVFFLKQKSIENEASYQIKKLRSDNGTKYTYVDQLEGFQVPGSEDKVYKLHKALYGLKQAPRAWYSRIDGYLLQKEFQRSENEATLYVKKSNNEVQLIVSLYVDDLLVIGNESNSLNQFKKDMMKEFEMTNLGEMKYFLGMEISQQNDGIFISQRKYALEILKKFHMGKCKPVTTPLVVNENFSKNDGENSADAFVYRSIIGSLLYLTVTKPYLMFAANLLSRFMHSPSLVHFGAAKRFLRYIRSTTDYGLYFLKNESGELQGYVNNDWAESIDDSKSTSEYVFSFDSFIFSWNSKKQNVVAQSLVEAKYISTTTAANQAIWLRKILLDVGQIQDEATIIWVDNKYAISIAKNPVQHGITKHINVKFHAIREVEKSKEIRLEHCSSEEQIVDIMTKALSNGQFEILRSRLGVLKKNLKEEC</sequence>
<evidence type="ECO:0000259" key="1">
    <source>
        <dbReference type="Pfam" id="PF07727"/>
    </source>
</evidence>
<proteinExistence type="predicted"/>
<keyword evidence="4" id="KW-1185">Reference proteome</keyword>
<accession>A0A151TKZ5</accession>
<dbReference type="InterPro" id="IPR043502">
    <property type="entry name" value="DNA/RNA_pol_sf"/>
</dbReference>
<dbReference type="CDD" id="cd09272">
    <property type="entry name" value="RNase_HI_RT_Ty1"/>
    <property type="match status" value="1"/>
</dbReference>
<evidence type="ECO:0000259" key="2">
    <source>
        <dbReference type="Pfam" id="PF13976"/>
    </source>
</evidence>
<feature type="domain" description="Reverse transcriptase Ty1/copia-type" evidence="1">
    <location>
        <begin position="131"/>
        <end position="279"/>
    </location>
</feature>
<feature type="domain" description="GAG-pre-integrase" evidence="2">
    <location>
        <begin position="3"/>
        <end position="56"/>
    </location>
</feature>
<dbReference type="Pfam" id="PF13976">
    <property type="entry name" value="gag_pre-integrs"/>
    <property type="match status" value="1"/>
</dbReference>
<dbReference type="InterPro" id="IPR013103">
    <property type="entry name" value="RVT_2"/>
</dbReference>
<name>A0A151TKZ5_CAJCA</name>
<dbReference type="PANTHER" id="PTHR11439:SF502">
    <property type="entry name" value="SECRETED RXLR EFFECTOR PROTEIN 161-LIKE"/>
    <property type="match status" value="1"/>
</dbReference>